<dbReference type="Gramene" id="TuG1812G0500005265.01.T01">
    <property type="protein sequence ID" value="TuG1812G0500005265.01.T01"/>
    <property type="gene ID" value="TuG1812G0500005265.01"/>
</dbReference>
<reference evidence="2" key="1">
    <citation type="journal article" date="2013" name="Nature">
        <title>Draft genome of the wheat A-genome progenitor Triticum urartu.</title>
        <authorList>
            <person name="Ling H.Q."/>
            <person name="Zhao S."/>
            <person name="Liu D."/>
            <person name="Wang J."/>
            <person name="Sun H."/>
            <person name="Zhang C."/>
            <person name="Fan H."/>
            <person name="Li D."/>
            <person name="Dong L."/>
            <person name="Tao Y."/>
            <person name="Gao C."/>
            <person name="Wu H."/>
            <person name="Li Y."/>
            <person name="Cui Y."/>
            <person name="Guo X."/>
            <person name="Zheng S."/>
            <person name="Wang B."/>
            <person name="Yu K."/>
            <person name="Liang Q."/>
            <person name="Yang W."/>
            <person name="Lou X."/>
            <person name="Chen J."/>
            <person name="Feng M."/>
            <person name="Jian J."/>
            <person name="Zhang X."/>
            <person name="Luo G."/>
            <person name="Jiang Y."/>
            <person name="Liu J."/>
            <person name="Wang Z."/>
            <person name="Sha Y."/>
            <person name="Zhang B."/>
            <person name="Wu H."/>
            <person name="Tang D."/>
            <person name="Shen Q."/>
            <person name="Xue P."/>
            <person name="Zou S."/>
            <person name="Wang X."/>
            <person name="Liu X."/>
            <person name="Wang F."/>
            <person name="Yang Y."/>
            <person name="An X."/>
            <person name="Dong Z."/>
            <person name="Zhang K."/>
            <person name="Zhang X."/>
            <person name="Luo M.C."/>
            <person name="Dvorak J."/>
            <person name="Tong Y."/>
            <person name="Wang J."/>
            <person name="Yang H."/>
            <person name="Li Z."/>
            <person name="Wang D."/>
            <person name="Zhang A."/>
            <person name="Wang J."/>
        </authorList>
    </citation>
    <scope>NUCLEOTIDE SEQUENCE</scope>
    <source>
        <strain evidence="2">cv. G1812</strain>
    </source>
</reference>
<reference evidence="1" key="3">
    <citation type="submission" date="2022-06" db="UniProtKB">
        <authorList>
            <consortium name="EnsemblPlants"/>
        </authorList>
    </citation>
    <scope>IDENTIFICATION</scope>
</reference>
<evidence type="ECO:0000313" key="2">
    <source>
        <dbReference type="Proteomes" id="UP000015106"/>
    </source>
</evidence>
<dbReference type="EnsemblPlants" id="TuG1812G0500005265.01.T01">
    <property type="protein sequence ID" value="TuG1812G0500005265.01.T01"/>
    <property type="gene ID" value="TuG1812G0500005265.01"/>
</dbReference>
<dbReference type="AlphaFoldDB" id="A0A8R7UR81"/>
<sequence>HRRRRSGGTFTSRRWPARAGQELGIVHSAGALAHPSLNAVVRDILQLPSDSELDPACRLQLLVCFRVLIRRCVSVSMRPSYRPRFRSFFLRRCRPSCKGCSLCFCTSFSWNGERTPPRIREGRGEATKST</sequence>
<name>A0A8R7UR81_TRIUA</name>
<protein>
    <submittedName>
        <fullName evidence="1">Uncharacterized protein</fullName>
    </submittedName>
</protein>
<proteinExistence type="predicted"/>
<reference evidence="1" key="2">
    <citation type="submission" date="2018-03" db="EMBL/GenBank/DDBJ databases">
        <title>The Triticum urartu genome reveals the dynamic nature of wheat genome evolution.</title>
        <authorList>
            <person name="Ling H."/>
            <person name="Ma B."/>
            <person name="Shi X."/>
            <person name="Liu H."/>
            <person name="Dong L."/>
            <person name="Sun H."/>
            <person name="Cao Y."/>
            <person name="Gao Q."/>
            <person name="Zheng S."/>
            <person name="Li Y."/>
            <person name="Yu Y."/>
            <person name="Du H."/>
            <person name="Qi M."/>
            <person name="Li Y."/>
            <person name="Yu H."/>
            <person name="Cui Y."/>
            <person name="Wang N."/>
            <person name="Chen C."/>
            <person name="Wu H."/>
            <person name="Zhao Y."/>
            <person name="Zhang J."/>
            <person name="Li Y."/>
            <person name="Zhou W."/>
            <person name="Zhang B."/>
            <person name="Hu W."/>
            <person name="Eijk M."/>
            <person name="Tang J."/>
            <person name="Witsenboer H."/>
            <person name="Zhao S."/>
            <person name="Li Z."/>
            <person name="Zhang A."/>
            <person name="Wang D."/>
            <person name="Liang C."/>
        </authorList>
    </citation>
    <scope>NUCLEOTIDE SEQUENCE [LARGE SCALE GENOMIC DNA]</scope>
    <source>
        <strain evidence="1">cv. G1812</strain>
    </source>
</reference>
<dbReference type="Proteomes" id="UP000015106">
    <property type="component" value="Chromosome 5"/>
</dbReference>
<organism evidence="1 2">
    <name type="scientific">Triticum urartu</name>
    <name type="common">Red wild einkorn</name>
    <name type="synonym">Crithodium urartu</name>
    <dbReference type="NCBI Taxonomy" id="4572"/>
    <lineage>
        <taxon>Eukaryota</taxon>
        <taxon>Viridiplantae</taxon>
        <taxon>Streptophyta</taxon>
        <taxon>Embryophyta</taxon>
        <taxon>Tracheophyta</taxon>
        <taxon>Spermatophyta</taxon>
        <taxon>Magnoliopsida</taxon>
        <taxon>Liliopsida</taxon>
        <taxon>Poales</taxon>
        <taxon>Poaceae</taxon>
        <taxon>BOP clade</taxon>
        <taxon>Pooideae</taxon>
        <taxon>Triticodae</taxon>
        <taxon>Triticeae</taxon>
        <taxon>Triticinae</taxon>
        <taxon>Triticum</taxon>
    </lineage>
</organism>
<evidence type="ECO:0000313" key="1">
    <source>
        <dbReference type="EnsemblPlants" id="TuG1812G0500005265.01.T01"/>
    </source>
</evidence>
<accession>A0A8R7UR81</accession>
<keyword evidence="2" id="KW-1185">Reference proteome</keyword>